<sequence>MLQVNILLAKGLLWNLFRVSLVVAAAVASHSNHWDCSNQHLEPRNNWDHILVVEDLHTPHTAHLDHGIRSNPDHYNCPKTWRSIKDN</sequence>
<reference evidence="2" key="1">
    <citation type="submission" date="2014-05" db="EMBL/GenBank/DDBJ databases">
        <authorList>
            <person name="Chronopoulou M."/>
        </authorList>
    </citation>
    <scope>NUCLEOTIDE SEQUENCE</scope>
    <source>
        <tissue evidence="2">Whole organism</tissue>
    </source>
</reference>
<accession>A0A0K2UMD3</accession>
<feature type="chain" id="PRO_5005488856" description="Secreted protein" evidence="1">
    <location>
        <begin position="25"/>
        <end position="87"/>
    </location>
</feature>
<evidence type="ECO:0008006" key="3">
    <source>
        <dbReference type="Google" id="ProtNLM"/>
    </source>
</evidence>
<evidence type="ECO:0000256" key="1">
    <source>
        <dbReference type="SAM" id="SignalP"/>
    </source>
</evidence>
<evidence type="ECO:0000313" key="2">
    <source>
        <dbReference type="EMBL" id="CDW39424.1"/>
    </source>
</evidence>
<dbReference type="AlphaFoldDB" id="A0A0K2UMD3"/>
<dbReference type="EMBL" id="HACA01022063">
    <property type="protein sequence ID" value="CDW39424.1"/>
    <property type="molecule type" value="Transcribed_RNA"/>
</dbReference>
<organism evidence="2">
    <name type="scientific">Lepeophtheirus salmonis</name>
    <name type="common">Salmon louse</name>
    <name type="synonym">Caligus salmonis</name>
    <dbReference type="NCBI Taxonomy" id="72036"/>
    <lineage>
        <taxon>Eukaryota</taxon>
        <taxon>Metazoa</taxon>
        <taxon>Ecdysozoa</taxon>
        <taxon>Arthropoda</taxon>
        <taxon>Crustacea</taxon>
        <taxon>Multicrustacea</taxon>
        <taxon>Hexanauplia</taxon>
        <taxon>Copepoda</taxon>
        <taxon>Siphonostomatoida</taxon>
        <taxon>Caligidae</taxon>
        <taxon>Lepeophtheirus</taxon>
    </lineage>
</organism>
<protein>
    <recommendedName>
        <fullName evidence="3">Secreted protein</fullName>
    </recommendedName>
</protein>
<proteinExistence type="predicted"/>
<name>A0A0K2UMD3_LEPSM</name>
<feature type="signal peptide" evidence="1">
    <location>
        <begin position="1"/>
        <end position="24"/>
    </location>
</feature>
<keyword evidence="1" id="KW-0732">Signal</keyword>